<keyword evidence="3" id="KW-1185">Reference proteome</keyword>
<feature type="chain" id="PRO_5038500054" evidence="1">
    <location>
        <begin position="20"/>
        <end position="115"/>
    </location>
</feature>
<protein>
    <submittedName>
        <fullName evidence="2">Uncharacterized protein</fullName>
    </submittedName>
</protein>
<organism evidence="2 3">
    <name type="scientific">Paenibacillus nuruki</name>
    <dbReference type="NCBI Taxonomy" id="1886670"/>
    <lineage>
        <taxon>Bacteria</taxon>
        <taxon>Bacillati</taxon>
        <taxon>Bacillota</taxon>
        <taxon>Bacilli</taxon>
        <taxon>Bacillales</taxon>
        <taxon>Paenibacillaceae</taxon>
        <taxon>Paenibacillus</taxon>
    </lineage>
</organism>
<dbReference type="PROSITE" id="PS51257">
    <property type="entry name" value="PROKAR_LIPOPROTEIN"/>
    <property type="match status" value="1"/>
</dbReference>
<dbReference type="Proteomes" id="UP000094578">
    <property type="component" value="Unassembled WGS sequence"/>
</dbReference>
<proteinExistence type="predicted"/>
<evidence type="ECO:0000256" key="1">
    <source>
        <dbReference type="SAM" id="SignalP"/>
    </source>
</evidence>
<dbReference type="AlphaFoldDB" id="A0A1E3L334"/>
<reference evidence="2 3" key="1">
    <citation type="submission" date="2016-08" db="EMBL/GenBank/DDBJ databases">
        <title>Genome sequencing of Paenibacillus sp. TI45-13ar, isolated from Korean traditional nuruk.</title>
        <authorList>
            <person name="Kim S.-J."/>
        </authorList>
    </citation>
    <scope>NUCLEOTIDE SEQUENCE [LARGE SCALE GENOMIC DNA]</scope>
    <source>
        <strain evidence="2 3">TI45-13ar</strain>
    </source>
</reference>
<accession>A0A1E3L334</accession>
<name>A0A1E3L334_9BACL</name>
<dbReference type="EMBL" id="MDER01000040">
    <property type="protein sequence ID" value="ODP28217.1"/>
    <property type="molecule type" value="Genomic_DNA"/>
</dbReference>
<sequence length="115" mass="12839">MRLFIITCCILGYSFFLIGCNANTESTACYAAIINYNEQQYLGGQSVDIKQYTDIQPVGEIVQRVDAEVYPSAHLMSNAVDKGTKVFETSDHNLLIKQLNGEYQLFFPDDNGVKG</sequence>
<feature type="signal peptide" evidence="1">
    <location>
        <begin position="1"/>
        <end position="19"/>
    </location>
</feature>
<comment type="caution">
    <text evidence="2">The sequence shown here is derived from an EMBL/GenBank/DDBJ whole genome shotgun (WGS) entry which is preliminary data.</text>
</comment>
<gene>
    <name evidence="2" type="ORF">PTI45_02374</name>
</gene>
<evidence type="ECO:0000313" key="3">
    <source>
        <dbReference type="Proteomes" id="UP000094578"/>
    </source>
</evidence>
<keyword evidence="1" id="KW-0732">Signal</keyword>
<evidence type="ECO:0000313" key="2">
    <source>
        <dbReference type="EMBL" id="ODP28217.1"/>
    </source>
</evidence>
<dbReference type="RefSeq" id="WP_069327797.1">
    <property type="nucleotide sequence ID" value="NZ_MDER01000040.1"/>
</dbReference>